<evidence type="ECO:0000256" key="7">
    <source>
        <dbReference type="ARBA" id="ARBA00022840"/>
    </source>
</evidence>
<sequence length="456" mass="49959">MDDIIGISATQQELTRLERIGAHSHITGLGLNDKCEAETNANGLVGQAMARRAAGLICRMIKDGSAAGKVILIAGEPGTGKTAIALGLSKQLGLDTPFVSISSSEIFSLGMSKAEALRQAFRRAIAVKIKEETEVIEGEVVEVRIDRPVTAKGLKEGKLTLKTTDMETAFDLGQKMIDSITREKVQAGDVITLDKSTGKITKLGRSLARSRDYDAMGAQTKFVQCPDGEISKRREVVHTVSMHEIDVINSGTQGFLALFSGDTGEIKSEIREQIDAKVSEWCEEGKAQILTGVLFIDECHMLDLECISFINRAIESDLAPVVIMASNRGMTKVRGTDYQSPHGLPPDLLDRTLNIVTKPYDQDEIKQILSIRCSEEDVNLSESALMLLTETVLKTSLRYGIQLITTSSLLAVRRRKSKDVADEDVQLAKSLFMDAESSSKFLKDYEQYFTPMFSTV</sequence>
<comment type="similarity">
    <text evidence="3 9">Belongs to the RuvB family.</text>
</comment>
<evidence type="ECO:0000313" key="11">
    <source>
        <dbReference type="EMBL" id="KAG9509194.1"/>
    </source>
</evidence>
<organism evidence="11 12">
    <name type="scientific">Fragariocoptes setiger</name>
    <dbReference type="NCBI Taxonomy" id="1670756"/>
    <lineage>
        <taxon>Eukaryota</taxon>
        <taxon>Metazoa</taxon>
        <taxon>Ecdysozoa</taxon>
        <taxon>Arthropoda</taxon>
        <taxon>Chelicerata</taxon>
        <taxon>Arachnida</taxon>
        <taxon>Acari</taxon>
        <taxon>Acariformes</taxon>
        <taxon>Trombidiformes</taxon>
        <taxon>Prostigmata</taxon>
        <taxon>Eupodina</taxon>
        <taxon>Eriophyoidea</taxon>
        <taxon>Phytoptidae</taxon>
        <taxon>Fragariocoptes</taxon>
    </lineage>
</organism>
<keyword evidence="7 9" id="KW-0067">ATP-binding</keyword>
<keyword evidence="6 9" id="KW-0347">Helicase</keyword>
<evidence type="ECO:0000256" key="6">
    <source>
        <dbReference type="ARBA" id="ARBA00022806"/>
    </source>
</evidence>
<keyword evidence="9" id="KW-0234">DNA repair</keyword>
<dbReference type="InterPro" id="IPR027417">
    <property type="entry name" value="P-loop_NTPase"/>
</dbReference>
<keyword evidence="12" id="KW-1185">Reference proteome</keyword>
<accession>A0ABQ7S6Y1</accession>
<evidence type="ECO:0000256" key="1">
    <source>
        <dbReference type="ARBA" id="ARBA00002300"/>
    </source>
</evidence>
<dbReference type="EC" id="3.6.4.12" evidence="9"/>
<dbReference type="InterPro" id="IPR042487">
    <property type="entry name" value="RuvBL1/2_DNA/RNA_bd_dom"/>
</dbReference>
<feature type="non-terminal residue" evidence="11">
    <location>
        <position position="1"/>
    </location>
</feature>
<dbReference type="EMBL" id="JAIFTH010000610">
    <property type="protein sequence ID" value="KAG9509194.1"/>
    <property type="molecule type" value="Genomic_DNA"/>
</dbReference>
<dbReference type="Gene3D" id="2.40.50.360">
    <property type="entry name" value="RuvB-like helicase, domain II"/>
    <property type="match status" value="1"/>
</dbReference>
<keyword evidence="9" id="KW-0156">Chromatin regulator</keyword>
<comment type="subcellular location">
    <subcellularLocation>
        <location evidence="2 9">Nucleus</location>
    </subcellularLocation>
</comment>
<evidence type="ECO:0000256" key="3">
    <source>
        <dbReference type="ARBA" id="ARBA00007519"/>
    </source>
</evidence>
<dbReference type="InterPro" id="IPR003593">
    <property type="entry name" value="AAA+_ATPase"/>
</dbReference>
<proteinExistence type="inferred from homology"/>
<protein>
    <recommendedName>
        <fullName evidence="9">RuvB-like helicase</fullName>
        <ecNumber evidence="9">3.6.4.12</ecNumber>
    </recommendedName>
</protein>
<evidence type="ECO:0000256" key="4">
    <source>
        <dbReference type="ARBA" id="ARBA00022741"/>
    </source>
</evidence>
<dbReference type="InterPro" id="IPR027238">
    <property type="entry name" value="RuvB-like"/>
</dbReference>
<dbReference type="Pfam" id="PF06068">
    <property type="entry name" value="TIP49"/>
    <property type="match status" value="1"/>
</dbReference>
<dbReference type="InterPro" id="IPR041048">
    <property type="entry name" value="RuvB-like_C"/>
</dbReference>
<keyword evidence="5 9" id="KW-0378">Hydrolase</keyword>
<name>A0ABQ7S6Y1_9ACAR</name>
<dbReference type="Pfam" id="PF17856">
    <property type="entry name" value="TIP49_C"/>
    <property type="match status" value="1"/>
</dbReference>
<dbReference type="PANTHER" id="PTHR11093">
    <property type="entry name" value="RUVB-RELATED REPTIN AND PONTIN"/>
    <property type="match status" value="1"/>
</dbReference>
<reference evidence="11 12" key="1">
    <citation type="submission" date="2020-10" db="EMBL/GenBank/DDBJ databases">
        <authorList>
            <person name="Klimov P.B."/>
            <person name="Dyachkov S.M."/>
            <person name="Chetverikov P.E."/>
        </authorList>
    </citation>
    <scope>NUCLEOTIDE SEQUENCE [LARGE SCALE GENOMIC DNA]</scope>
    <source>
        <strain evidence="11">BMOC 18-1129-001#AD2665</strain>
        <tissue evidence="11">Entire mites</tissue>
    </source>
</reference>
<evidence type="ECO:0000259" key="10">
    <source>
        <dbReference type="SMART" id="SM00382"/>
    </source>
</evidence>
<evidence type="ECO:0000256" key="9">
    <source>
        <dbReference type="RuleBase" id="RU363048"/>
    </source>
</evidence>
<comment type="caution">
    <text evidence="11">The sequence shown here is derived from an EMBL/GenBank/DDBJ whole genome shotgun (WGS) entry which is preliminary data.</text>
</comment>
<dbReference type="Proteomes" id="UP000825002">
    <property type="component" value="Unassembled WGS sequence"/>
</dbReference>
<keyword evidence="8 9" id="KW-0539">Nucleus</keyword>
<dbReference type="InterPro" id="IPR010339">
    <property type="entry name" value="TIP49_P-loop"/>
</dbReference>
<evidence type="ECO:0000256" key="2">
    <source>
        <dbReference type="ARBA" id="ARBA00004123"/>
    </source>
</evidence>
<comment type="catalytic activity">
    <reaction evidence="9">
        <text>ATP + H2O = ADP + phosphate + H(+)</text>
        <dbReference type="Rhea" id="RHEA:13065"/>
        <dbReference type="ChEBI" id="CHEBI:15377"/>
        <dbReference type="ChEBI" id="CHEBI:15378"/>
        <dbReference type="ChEBI" id="CHEBI:30616"/>
        <dbReference type="ChEBI" id="CHEBI:43474"/>
        <dbReference type="ChEBI" id="CHEBI:456216"/>
        <dbReference type="EC" id="3.6.4.12"/>
    </reaction>
</comment>
<keyword evidence="9" id="KW-0804">Transcription</keyword>
<keyword evidence="9" id="KW-0805">Transcription regulation</keyword>
<dbReference type="Gene3D" id="1.10.8.60">
    <property type="match status" value="1"/>
</dbReference>
<evidence type="ECO:0000256" key="8">
    <source>
        <dbReference type="ARBA" id="ARBA00023242"/>
    </source>
</evidence>
<keyword evidence="9" id="KW-0227">DNA damage</keyword>
<gene>
    <name evidence="11" type="primary">ruvbl2</name>
    <name evidence="11" type="ORF">GZH46_02295</name>
</gene>
<comment type="function">
    <text evidence="1 9">Proposed core component of the chromatin remodeling Ino80 complex which is involved in transcriptional regulation, DNA replication and probably DNA repair.</text>
</comment>
<keyword evidence="4 9" id="KW-0547">Nucleotide-binding</keyword>
<dbReference type="SUPFAM" id="SSF52540">
    <property type="entry name" value="P-loop containing nucleoside triphosphate hydrolases"/>
    <property type="match status" value="1"/>
</dbReference>
<evidence type="ECO:0000256" key="5">
    <source>
        <dbReference type="ARBA" id="ARBA00022801"/>
    </source>
</evidence>
<evidence type="ECO:0000313" key="12">
    <source>
        <dbReference type="Proteomes" id="UP000825002"/>
    </source>
</evidence>
<dbReference type="SMART" id="SM00382">
    <property type="entry name" value="AAA"/>
    <property type="match status" value="1"/>
</dbReference>
<feature type="domain" description="AAA+ ATPase" evidence="10">
    <location>
        <begin position="67"/>
        <end position="359"/>
    </location>
</feature>
<dbReference type="Gene3D" id="3.40.50.300">
    <property type="entry name" value="P-loop containing nucleotide triphosphate hydrolases"/>
    <property type="match status" value="1"/>
</dbReference>